<dbReference type="GeneID" id="89992729"/>
<feature type="compositionally biased region" description="Basic and acidic residues" evidence="1">
    <location>
        <begin position="67"/>
        <end position="76"/>
    </location>
</feature>
<dbReference type="EMBL" id="CP143816">
    <property type="protein sequence ID" value="WVO24592.1"/>
    <property type="molecule type" value="Genomic_DNA"/>
</dbReference>
<evidence type="ECO:0000313" key="3">
    <source>
        <dbReference type="Proteomes" id="UP001432216"/>
    </source>
</evidence>
<sequence length="125" mass="13456">MTQSQNSFKQALLVHYVMVLEPLGSLTTAEVIGDLVREDQIPAAGLRMGTKILATQRTSSETSRSVLKSEEVDGSLRHCRRTGGDSDGYSSAPSTLPSPAVPTFIRPSPQHHVTTLCKNYTSLAA</sequence>
<name>A0ABZ2B1C2_9TREE</name>
<keyword evidence="3" id="KW-1185">Reference proteome</keyword>
<feature type="compositionally biased region" description="Polar residues" evidence="1">
    <location>
        <begin position="55"/>
        <end position="66"/>
    </location>
</feature>
<feature type="region of interest" description="Disordered" evidence="1">
    <location>
        <begin position="55"/>
        <end position="103"/>
    </location>
</feature>
<evidence type="ECO:0000256" key="1">
    <source>
        <dbReference type="SAM" id="MobiDB-lite"/>
    </source>
</evidence>
<protein>
    <submittedName>
        <fullName evidence="2">Uncharacterized protein</fullName>
    </submittedName>
</protein>
<organism evidence="2 3">
    <name type="scientific">Cryptococcus decagattii</name>
    <dbReference type="NCBI Taxonomy" id="1859122"/>
    <lineage>
        <taxon>Eukaryota</taxon>
        <taxon>Fungi</taxon>
        <taxon>Dikarya</taxon>
        <taxon>Basidiomycota</taxon>
        <taxon>Agaricomycotina</taxon>
        <taxon>Tremellomycetes</taxon>
        <taxon>Tremellales</taxon>
        <taxon>Cryptococcaceae</taxon>
        <taxon>Cryptococcus</taxon>
        <taxon>Cryptococcus gattii species complex</taxon>
    </lineage>
</organism>
<evidence type="ECO:0000313" key="2">
    <source>
        <dbReference type="EMBL" id="WVO24592.1"/>
    </source>
</evidence>
<accession>A0ABZ2B1C2</accession>
<gene>
    <name evidence="2" type="ORF">IAS62_005960</name>
</gene>
<dbReference type="RefSeq" id="XP_064723831.1">
    <property type="nucleotide sequence ID" value="XM_064867759.1"/>
</dbReference>
<feature type="compositionally biased region" description="Polar residues" evidence="1">
    <location>
        <begin position="88"/>
        <end position="97"/>
    </location>
</feature>
<reference evidence="2 3" key="1">
    <citation type="submission" date="2024-01" db="EMBL/GenBank/DDBJ databases">
        <title>Comparative genomics of Cryptococcus and Kwoniella reveals pathogenesis evolution and contrasting modes of karyotype evolution via chromosome fusion or intercentromeric recombination.</title>
        <authorList>
            <person name="Coelho M.A."/>
            <person name="David-Palma M."/>
            <person name="Shea T."/>
            <person name="Bowers K."/>
            <person name="McGinley-Smith S."/>
            <person name="Mohammad A.W."/>
            <person name="Gnirke A."/>
            <person name="Yurkov A.M."/>
            <person name="Nowrousian M."/>
            <person name="Sun S."/>
            <person name="Cuomo C.A."/>
            <person name="Heitman J."/>
        </authorList>
    </citation>
    <scope>NUCLEOTIDE SEQUENCE [LARGE SCALE GENOMIC DNA]</scope>
    <source>
        <strain evidence="2 3">7685027</strain>
    </source>
</reference>
<proteinExistence type="predicted"/>
<dbReference type="Proteomes" id="UP001432216">
    <property type="component" value="Chromosome 11"/>
</dbReference>